<feature type="coiled-coil region" evidence="7">
    <location>
        <begin position="173"/>
        <end position="201"/>
    </location>
</feature>
<dbReference type="SUPFAM" id="SSF75553">
    <property type="entry name" value="Smc hinge domain"/>
    <property type="match status" value="1"/>
</dbReference>
<keyword evidence="2" id="KW-0132">Cell division</keyword>
<comment type="caution">
    <text evidence="10">The sequence shown here is derived from an EMBL/GenBank/DDBJ whole genome shotgun (WGS) entry which is preliminary data.</text>
</comment>
<comment type="subcellular location">
    <subcellularLocation>
        <location evidence="1">Nucleus</location>
    </subcellularLocation>
</comment>
<dbReference type="GO" id="GO:0007062">
    <property type="term" value="P:sister chromatid cohesion"/>
    <property type="evidence" value="ECO:0007669"/>
    <property type="project" value="TreeGrafter"/>
</dbReference>
<dbReference type="PIRSF" id="PIRSF005719">
    <property type="entry name" value="SMC"/>
    <property type="match status" value="1"/>
</dbReference>
<sequence length="1104" mass="119206">MGALSWLSVENFKSFGGRQVVEFGGSSSSLSCVVGPNGSGKSNLVDAVSFVLGSNSRALRSGNLAEVVSRGSRKTKVEIGVGGRRFSRTITNGIASFRVDDAEATREKYLEALGVASPDAAVIAQGEVEALASSSPAQLTKILETQIPGWEGLRDEYERLLKEKVVAEETTVAAAAEKKRIAAKRRALKEQKEEADKVEGLREAVVAAKREFAKWEAWWVRGKLKTARSLSESLGARREEAAATEAEAVAQLAAGGAACEASEADARHLEKEVAAARKKVVATKPLIAAKKDEIARLESNSKSNGALEEALARQAAKVATVRRELEATSAVAWAADPELSKLRKAADAASDDARRRAAYYARVAARDAADLEEVEARLVVPEAAAAVEENISTIESEAASAAAKVAALRARYAESTSRCVALEKEAADREEAPFLLPAEEEDAAVETLKRLFRGVRGRVADSCAPTQKRFEAAAAAAAGALAGAVIVDTKARAIECVRYARQQRLGALTFLPLDGLRPPRSSLRDLPELREGARLAVDVVAFDEDARPAMEYAFGSTVVTETLEEARRISARRDVRAVTLSGAVVARSGAITAGTYHHHHRDNQFFGRRLKNRRRGGATTDSAAAAAAAAAEVLRSARAEKRSLAVDELPEAERREVEVAARWRVFRAARRAAAQQKLASEAAVSRLALEVDAARKKAGASRAAADKAAREAREIARGVVGSSRLGAVLDLATSEGLDRALRRRAALEEQLEYEIKREDEFRRRAEAEAARRAADAARLARVRAEIAELEITAREATKDLGSSRESGPKVESARRVLDGLRRRRAEAAADRNEATRAATAADDAVKDLEEDLGKRGEDDDPEDADSTLLEDETKFRREQTRRRDRAETLERDLEALAPNMKARERFDQVTADLDAAENELAKAKDVAREKMDAFEDAKKMRRDRFGACLATVSAALSAVYGDLTRSERHALGGTASLSPVDADEPYLGGLAFHATPPSKKFCDVSQLSGGERTLASLALLFAIRKYHAAPFVFLDEVDAALDAPNVRALASFLRAQDDAQVVAVSHKDLLYTQASLLVGVSKPRSTHRSQTFSLVLEEEEEEED</sequence>
<evidence type="ECO:0000256" key="8">
    <source>
        <dbReference type="SAM" id="MobiDB-lite"/>
    </source>
</evidence>
<dbReference type="GO" id="GO:0016887">
    <property type="term" value="F:ATP hydrolysis activity"/>
    <property type="evidence" value="ECO:0007669"/>
    <property type="project" value="InterPro"/>
</dbReference>
<dbReference type="InterPro" id="IPR027417">
    <property type="entry name" value="P-loop_NTPase"/>
</dbReference>
<gene>
    <name evidence="10" type="ORF">CTAYLR_004020</name>
</gene>
<reference evidence="10" key="1">
    <citation type="submission" date="2023-01" db="EMBL/GenBank/DDBJ databases">
        <title>Metagenome sequencing of chrysophaentin producing Chrysophaeum taylorii.</title>
        <authorList>
            <person name="Davison J."/>
            <person name="Bewley C."/>
        </authorList>
    </citation>
    <scope>NUCLEOTIDE SEQUENCE</scope>
    <source>
        <strain evidence="10">NIES-1699</strain>
    </source>
</reference>
<evidence type="ECO:0000256" key="2">
    <source>
        <dbReference type="ARBA" id="ARBA00022618"/>
    </source>
</evidence>
<dbReference type="EMBL" id="JAQMWT010000544">
    <property type="protein sequence ID" value="KAJ8599796.1"/>
    <property type="molecule type" value="Genomic_DNA"/>
</dbReference>
<evidence type="ECO:0000256" key="5">
    <source>
        <dbReference type="ARBA" id="ARBA00023242"/>
    </source>
</evidence>
<dbReference type="GO" id="GO:0008278">
    <property type="term" value="C:cohesin complex"/>
    <property type="evidence" value="ECO:0007669"/>
    <property type="project" value="TreeGrafter"/>
</dbReference>
<dbReference type="SMART" id="SM00968">
    <property type="entry name" value="SMC_hinge"/>
    <property type="match status" value="1"/>
</dbReference>
<keyword evidence="5" id="KW-0539">Nucleus</keyword>
<evidence type="ECO:0000256" key="4">
    <source>
        <dbReference type="ARBA" id="ARBA00023054"/>
    </source>
</evidence>
<feature type="coiled-coil region" evidence="7">
    <location>
        <begin position="384"/>
        <end position="425"/>
    </location>
</feature>
<evidence type="ECO:0000256" key="1">
    <source>
        <dbReference type="ARBA" id="ARBA00004123"/>
    </source>
</evidence>
<dbReference type="InterPro" id="IPR010935">
    <property type="entry name" value="SMC_hinge"/>
</dbReference>
<dbReference type="InterPro" id="IPR036277">
    <property type="entry name" value="SMC_hinge_sf"/>
</dbReference>
<protein>
    <recommendedName>
        <fullName evidence="9">SMC hinge domain-containing protein</fullName>
    </recommendedName>
</protein>
<evidence type="ECO:0000313" key="10">
    <source>
        <dbReference type="EMBL" id="KAJ8599796.1"/>
    </source>
</evidence>
<keyword evidence="3" id="KW-0498">Mitosis</keyword>
<organism evidence="10 11">
    <name type="scientific">Chrysophaeum taylorii</name>
    <dbReference type="NCBI Taxonomy" id="2483200"/>
    <lineage>
        <taxon>Eukaryota</taxon>
        <taxon>Sar</taxon>
        <taxon>Stramenopiles</taxon>
        <taxon>Ochrophyta</taxon>
        <taxon>Pelagophyceae</taxon>
        <taxon>Pelagomonadales</taxon>
        <taxon>Pelagomonadaceae</taxon>
        <taxon>Chrysophaeum</taxon>
    </lineage>
</organism>
<evidence type="ECO:0000259" key="9">
    <source>
        <dbReference type="SMART" id="SM00968"/>
    </source>
</evidence>
<dbReference type="Gene3D" id="1.20.1060.20">
    <property type="match status" value="1"/>
</dbReference>
<dbReference type="SUPFAM" id="SSF52540">
    <property type="entry name" value="P-loop containing nucleoside triphosphate hydrolases"/>
    <property type="match status" value="1"/>
</dbReference>
<feature type="region of interest" description="Disordered" evidence="8">
    <location>
        <begin position="824"/>
        <end position="886"/>
    </location>
</feature>
<dbReference type="InterPro" id="IPR003395">
    <property type="entry name" value="RecF/RecN/SMC_N"/>
</dbReference>
<dbReference type="PANTHER" id="PTHR18937">
    <property type="entry name" value="STRUCTURAL MAINTENANCE OF CHROMOSOMES SMC FAMILY MEMBER"/>
    <property type="match status" value="1"/>
</dbReference>
<feature type="domain" description="SMC hinge" evidence="9">
    <location>
        <begin position="453"/>
        <end position="570"/>
    </location>
</feature>
<dbReference type="Gene3D" id="3.30.70.1620">
    <property type="match status" value="1"/>
</dbReference>
<evidence type="ECO:0000256" key="3">
    <source>
        <dbReference type="ARBA" id="ARBA00022776"/>
    </source>
</evidence>
<evidence type="ECO:0000256" key="7">
    <source>
        <dbReference type="SAM" id="Coils"/>
    </source>
</evidence>
<dbReference type="InterPro" id="IPR024704">
    <property type="entry name" value="SMC"/>
</dbReference>
<dbReference type="Gene3D" id="3.40.50.300">
    <property type="entry name" value="P-loop containing nucleotide triphosphate hydrolases"/>
    <property type="match status" value="2"/>
</dbReference>
<dbReference type="AlphaFoldDB" id="A0AAD7U7T8"/>
<name>A0AAD7U7T8_9STRA</name>
<feature type="coiled-coil region" evidence="7">
    <location>
        <begin position="899"/>
        <end position="933"/>
    </location>
</feature>
<dbReference type="GO" id="GO:0005524">
    <property type="term" value="F:ATP binding"/>
    <property type="evidence" value="ECO:0007669"/>
    <property type="project" value="InterPro"/>
</dbReference>
<dbReference type="Pfam" id="PF02463">
    <property type="entry name" value="SMC_N"/>
    <property type="match status" value="1"/>
</dbReference>
<feature type="region of interest" description="Disordered" evidence="8">
    <location>
        <begin position="798"/>
        <end position="817"/>
    </location>
</feature>
<feature type="compositionally biased region" description="Basic and acidic residues" evidence="8">
    <location>
        <begin position="824"/>
        <end position="834"/>
    </location>
</feature>
<evidence type="ECO:0000256" key="6">
    <source>
        <dbReference type="ARBA" id="ARBA00023306"/>
    </source>
</evidence>
<dbReference type="GO" id="GO:0005634">
    <property type="term" value="C:nucleus"/>
    <property type="evidence" value="ECO:0007669"/>
    <property type="project" value="UniProtKB-SubCell"/>
</dbReference>
<keyword evidence="11" id="KW-1185">Reference proteome</keyword>
<dbReference type="Pfam" id="PF06470">
    <property type="entry name" value="SMC_hinge"/>
    <property type="match status" value="1"/>
</dbReference>
<feature type="compositionally biased region" description="Basic and acidic residues" evidence="8">
    <location>
        <begin position="843"/>
        <end position="857"/>
    </location>
</feature>
<dbReference type="GO" id="GO:0051301">
    <property type="term" value="P:cell division"/>
    <property type="evidence" value="ECO:0007669"/>
    <property type="project" value="UniProtKB-KW"/>
</dbReference>
<accession>A0AAD7U7T8</accession>
<evidence type="ECO:0000313" key="11">
    <source>
        <dbReference type="Proteomes" id="UP001230188"/>
    </source>
</evidence>
<feature type="compositionally biased region" description="Acidic residues" evidence="8">
    <location>
        <begin position="858"/>
        <end position="870"/>
    </location>
</feature>
<keyword evidence="4 7" id="KW-0175">Coiled coil</keyword>
<proteinExistence type="predicted"/>
<dbReference type="PANTHER" id="PTHR18937:SF12">
    <property type="entry name" value="STRUCTURAL MAINTENANCE OF CHROMOSOMES PROTEIN"/>
    <property type="match status" value="1"/>
</dbReference>
<keyword evidence="6" id="KW-0131">Cell cycle</keyword>
<dbReference type="GO" id="GO:0003677">
    <property type="term" value="F:DNA binding"/>
    <property type="evidence" value="ECO:0007669"/>
    <property type="project" value="TreeGrafter"/>
</dbReference>
<dbReference type="Proteomes" id="UP001230188">
    <property type="component" value="Unassembled WGS sequence"/>
</dbReference>